<evidence type="ECO:0000256" key="8">
    <source>
        <dbReference type="ARBA" id="ARBA00022842"/>
    </source>
</evidence>
<dbReference type="Pfam" id="PF01909">
    <property type="entry name" value="NTP_transf_2"/>
    <property type="match status" value="1"/>
</dbReference>
<evidence type="ECO:0000256" key="7">
    <source>
        <dbReference type="ARBA" id="ARBA00022840"/>
    </source>
</evidence>
<proteinExistence type="inferred from homology"/>
<evidence type="ECO:0000313" key="12">
    <source>
        <dbReference type="Proteomes" id="UP001164390"/>
    </source>
</evidence>
<evidence type="ECO:0000256" key="9">
    <source>
        <dbReference type="ARBA" id="ARBA00038276"/>
    </source>
</evidence>
<keyword evidence="5" id="KW-0479">Metal-binding</keyword>
<keyword evidence="6" id="KW-0547">Nucleotide-binding</keyword>
<dbReference type="Gene3D" id="1.10.260.40">
    <property type="entry name" value="lambda repressor-like DNA-binding domains"/>
    <property type="match status" value="1"/>
</dbReference>
<dbReference type="GO" id="GO:0005524">
    <property type="term" value="F:ATP binding"/>
    <property type="evidence" value="ECO:0007669"/>
    <property type="project" value="UniProtKB-KW"/>
</dbReference>
<dbReference type="InterPro" id="IPR052038">
    <property type="entry name" value="Type-VII_TA_antitoxin"/>
</dbReference>
<keyword evidence="2" id="KW-1277">Toxin-antitoxin system</keyword>
<reference evidence="11" key="1">
    <citation type="submission" date="2022-01" db="EMBL/GenBank/DDBJ databases">
        <title>Nocardioidaceae gen. sp. A5X3R13.</title>
        <authorList>
            <person name="Lopez Marin M.A."/>
            <person name="Uhlik O."/>
        </authorList>
    </citation>
    <scope>NUCLEOTIDE SEQUENCE</scope>
    <source>
        <strain evidence="11">A5X3R13</strain>
    </source>
</reference>
<gene>
    <name evidence="11" type="ORF">L0C25_14630</name>
</gene>
<feature type="domain" description="HTH cro/C1-type" evidence="10">
    <location>
        <begin position="3"/>
        <end position="57"/>
    </location>
</feature>
<dbReference type="GO" id="GO:0046872">
    <property type="term" value="F:metal ion binding"/>
    <property type="evidence" value="ECO:0007669"/>
    <property type="project" value="UniProtKB-KW"/>
</dbReference>
<dbReference type="EMBL" id="CP094970">
    <property type="protein sequence ID" value="UYM03776.1"/>
    <property type="molecule type" value="Genomic_DNA"/>
</dbReference>
<evidence type="ECO:0000313" key="11">
    <source>
        <dbReference type="EMBL" id="UYM03776.1"/>
    </source>
</evidence>
<dbReference type="Pfam" id="PF01381">
    <property type="entry name" value="HTH_3"/>
    <property type="match status" value="1"/>
</dbReference>
<keyword evidence="4" id="KW-0548">Nucleotidyltransferase</keyword>
<dbReference type="SUPFAM" id="SSF47413">
    <property type="entry name" value="lambda repressor-like DNA-binding domains"/>
    <property type="match status" value="1"/>
</dbReference>
<comment type="cofactor">
    <cofactor evidence="1">
        <name>Mg(2+)</name>
        <dbReference type="ChEBI" id="CHEBI:18420"/>
    </cofactor>
</comment>
<dbReference type="CDD" id="cd00093">
    <property type="entry name" value="HTH_XRE"/>
    <property type="match status" value="1"/>
</dbReference>
<dbReference type="SUPFAM" id="SSF81301">
    <property type="entry name" value="Nucleotidyltransferase"/>
    <property type="match status" value="1"/>
</dbReference>
<keyword evidence="12" id="KW-1185">Reference proteome</keyword>
<dbReference type="InterPro" id="IPR043519">
    <property type="entry name" value="NT_sf"/>
</dbReference>
<dbReference type="KEGG" id="sgrg:L0C25_14630"/>
<dbReference type="InterPro" id="IPR010982">
    <property type="entry name" value="Lambda_DNA-bd_dom_sf"/>
</dbReference>
<keyword evidence="8" id="KW-0460">Magnesium</keyword>
<evidence type="ECO:0000256" key="1">
    <source>
        <dbReference type="ARBA" id="ARBA00001946"/>
    </source>
</evidence>
<evidence type="ECO:0000256" key="6">
    <source>
        <dbReference type="ARBA" id="ARBA00022741"/>
    </source>
</evidence>
<dbReference type="PANTHER" id="PTHR33571:SF12">
    <property type="entry name" value="BSL3053 PROTEIN"/>
    <property type="match status" value="1"/>
</dbReference>
<evidence type="ECO:0000259" key="10">
    <source>
        <dbReference type="PROSITE" id="PS50943"/>
    </source>
</evidence>
<dbReference type="InterPro" id="IPR002934">
    <property type="entry name" value="Polymerase_NTP_transf_dom"/>
</dbReference>
<comment type="similarity">
    <text evidence="9">Belongs to the MntA antitoxin family.</text>
</comment>
<dbReference type="AlphaFoldDB" id="A0AA46YJR2"/>
<dbReference type="CDD" id="cd05403">
    <property type="entry name" value="NT_KNTase_like"/>
    <property type="match status" value="1"/>
</dbReference>
<dbReference type="GO" id="GO:0016779">
    <property type="term" value="F:nucleotidyltransferase activity"/>
    <property type="evidence" value="ECO:0007669"/>
    <property type="project" value="UniProtKB-KW"/>
</dbReference>
<accession>A0AA46YJR2</accession>
<dbReference type="SMART" id="SM00530">
    <property type="entry name" value="HTH_XRE"/>
    <property type="match status" value="1"/>
</dbReference>
<keyword evidence="7" id="KW-0067">ATP-binding</keyword>
<name>A0AA46YJR2_9ACTN</name>
<dbReference type="PANTHER" id="PTHR33571">
    <property type="entry name" value="SSL8005 PROTEIN"/>
    <property type="match status" value="1"/>
</dbReference>
<dbReference type="PROSITE" id="PS50943">
    <property type="entry name" value="HTH_CROC1"/>
    <property type="match status" value="1"/>
</dbReference>
<keyword evidence="3" id="KW-0808">Transferase</keyword>
<evidence type="ECO:0000256" key="5">
    <source>
        <dbReference type="ARBA" id="ARBA00022723"/>
    </source>
</evidence>
<sequence>MDVRQLRLRAGLSQRRLADLTGIAQPNISAYESGRLTPSPTTLARIETATRVRPSVLLAQMREQILAIAARHHASNVRVFGSSATGADTTSSDLDLLVHFSDEASLYDQIGFTEDLEAILGIRVDVISDGAVGVDQIDRPVAV</sequence>
<dbReference type="Proteomes" id="UP001164390">
    <property type="component" value="Chromosome"/>
</dbReference>
<evidence type="ECO:0000256" key="2">
    <source>
        <dbReference type="ARBA" id="ARBA00022649"/>
    </source>
</evidence>
<dbReference type="RefSeq" id="WP_271632417.1">
    <property type="nucleotide sequence ID" value="NZ_CP094970.1"/>
</dbReference>
<organism evidence="11 12">
    <name type="scientific">Solicola gregarius</name>
    <dbReference type="NCBI Taxonomy" id="2908642"/>
    <lineage>
        <taxon>Bacteria</taxon>
        <taxon>Bacillati</taxon>
        <taxon>Actinomycetota</taxon>
        <taxon>Actinomycetes</taxon>
        <taxon>Propionibacteriales</taxon>
        <taxon>Nocardioidaceae</taxon>
        <taxon>Solicola</taxon>
    </lineage>
</organism>
<dbReference type="GO" id="GO:0003677">
    <property type="term" value="F:DNA binding"/>
    <property type="evidence" value="ECO:0007669"/>
    <property type="project" value="InterPro"/>
</dbReference>
<dbReference type="InterPro" id="IPR001387">
    <property type="entry name" value="Cro/C1-type_HTH"/>
</dbReference>
<evidence type="ECO:0000256" key="3">
    <source>
        <dbReference type="ARBA" id="ARBA00022679"/>
    </source>
</evidence>
<dbReference type="Gene3D" id="3.30.460.10">
    <property type="entry name" value="Beta Polymerase, domain 2"/>
    <property type="match status" value="1"/>
</dbReference>
<evidence type="ECO:0000256" key="4">
    <source>
        <dbReference type="ARBA" id="ARBA00022695"/>
    </source>
</evidence>
<protein>
    <submittedName>
        <fullName evidence="11">XRE family transcriptional regulator</fullName>
    </submittedName>
</protein>